<evidence type="ECO:0000313" key="4">
    <source>
        <dbReference type="Proteomes" id="UP000708208"/>
    </source>
</evidence>
<dbReference type="Proteomes" id="UP000708208">
    <property type="component" value="Unassembled WGS sequence"/>
</dbReference>
<proteinExistence type="predicted"/>
<feature type="region of interest" description="Disordered" evidence="1">
    <location>
        <begin position="1"/>
        <end position="86"/>
    </location>
</feature>
<dbReference type="AlphaFoldDB" id="A0A8J2PJA5"/>
<feature type="transmembrane region" description="Helical" evidence="2">
    <location>
        <begin position="107"/>
        <end position="126"/>
    </location>
</feature>
<gene>
    <name evidence="3" type="ORF">AFUS01_LOCUS26540</name>
</gene>
<reference evidence="3" key="1">
    <citation type="submission" date="2021-06" db="EMBL/GenBank/DDBJ databases">
        <authorList>
            <person name="Hodson N. C."/>
            <person name="Mongue J. A."/>
            <person name="Jaron S. K."/>
        </authorList>
    </citation>
    <scope>NUCLEOTIDE SEQUENCE</scope>
</reference>
<keyword evidence="2" id="KW-1133">Transmembrane helix</keyword>
<feature type="compositionally biased region" description="Polar residues" evidence="1">
    <location>
        <begin position="57"/>
        <end position="75"/>
    </location>
</feature>
<keyword evidence="4" id="KW-1185">Reference proteome</keyword>
<evidence type="ECO:0000313" key="3">
    <source>
        <dbReference type="EMBL" id="CAG7815894.1"/>
    </source>
</evidence>
<keyword evidence="2" id="KW-0472">Membrane</keyword>
<organism evidence="3 4">
    <name type="scientific">Allacma fusca</name>
    <dbReference type="NCBI Taxonomy" id="39272"/>
    <lineage>
        <taxon>Eukaryota</taxon>
        <taxon>Metazoa</taxon>
        <taxon>Ecdysozoa</taxon>
        <taxon>Arthropoda</taxon>
        <taxon>Hexapoda</taxon>
        <taxon>Collembola</taxon>
        <taxon>Symphypleona</taxon>
        <taxon>Sminthuridae</taxon>
        <taxon>Allacma</taxon>
    </lineage>
</organism>
<dbReference type="EMBL" id="CAJVCH010355565">
    <property type="protein sequence ID" value="CAG7815894.1"/>
    <property type="molecule type" value="Genomic_DNA"/>
</dbReference>
<accession>A0A8J2PJA5</accession>
<evidence type="ECO:0000256" key="1">
    <source>
        <dbReference type="SAM" id="MobiDB-lite"/>
    </source>
</evidence>
<feature type="non-terminal residue" evidence="3">
    <location>
        <position position="1"/>
    </location>
</feature>
<sequence>MESQTSSLENGREKGYKNYGFNGLDPMPNYETTLDGGDSSQVFQGPSQPPMRMSPIKNLQQGESTEYSSLESQGSTDDETLTSHQNSGPLRSVSLFFAKIWAGFQKYGLIIIIGLAALFILINAVLPGDKKSKIFSPRTNTEDAEFIPMNATNNLSMEEIVHRHSITIDSPLSLPYELPPVTLELHLAPRRKFKWSNWNVSNLEAVESLVLEGPLDEEDIRFLILSMPNLNSVSIILDKGMCSIVDSVEDEKLNEHINIQSLKVSGMETCHNLFAFIARTFHFSKLESITLEDVPVMFENMGFIHELLKTHRETLRRLFLINVVVCHHCFLFDKVFLRWVDEARFKFLRPESLPAKKSLENFNLGTPRIAHFESNVRCSEDERKTYLSN</sequence>
<protein>
    <submittedName>
        <fullName evidence="3">Uncharacterized protein</fullName>
    </submittedName>
</protein>
<comment type="caution">
    <text evidence="3">The sequence shown here is derived from an EMBL/GenBank/DDBJ whole genome shotgun (WGS) entry which is preliminary data.</text>
</comment>
<name>A0A8J2PJA5_9HEXA</name>
<evidence type="ECO:0000256" key="2">
    <source>
        <dbReference type="SAM" id="Phobius"/>
    </source>
</evidence>
<keyword evidence="2" id="KW-0812">Transmembrane</keyword>